<keyword evidence="5" id="KW-1185">Reference proteome</keyword>
<keyword evidence="1" id="KW-1133">Transmembrane helix</keyword>
<accession>A0AAD9NAL9</accession>
<dbReference type="SMART" id="SM00409">
    <property type="entry name" value="IG"/>
    <property type="match status" value="2"/>
</dbReference>
<feature type="domain" description="Immunoglobulin" evidence="3">
    <location>
        <begin position="167"/>
        <end position="254"/>
    </location>
</feature>
<feature type="signal peptide" evidence="2">
    <location>
        <begin position="1"/>
        <end position="18"/>
    </location>
</feature>
<comment type="caution">
    <text evidence="4">The sequence shown here is derived from an EMBL/GenBank/DDBJ whole genome shotgun (WGS) entry which is preliminary data.</text>
</comment>
<dbReference type="InterPro" id="IPR013783">
    <property type="entry name" value="Ig-like_fold"/>
</dbReference>
<evidence type="ECO:0000259" key="3">
    <source>
        <dbReference type="SMART" id="SM00409"/>
    </source>
</evidence>
<dbReference type="InterPro" id="IPR003599">
    <property type="entry name" value="Ig_sub"/>
</dbReference>
<feature type="domain" description="Immunoglobulin" evidence="3">
    <location>
        <begin position="81"/>
        <end position="164"/>
    </location>
</feature>
<name>A0AAD9NAL9_9ANNE</name>
<gene>
    <name evidence="4" type="ORF">LSH36_87g06052</name>
</gene>
<protein>
    <recommendedName>
        <fullName evidence="3">Immunoglobulin domain-containing protein</fullName>
    </recommendedName>
</protein>
<dbReference type="EMBL" id="JAODUP010000087">
    <property type="protein sequence ID" value="KAK2163030.1"/>
    <property type="molecule type" value="Genomic_DNA"/>
</dbReference>
<evidence type="ECO:0000256" key="1">
    <source>
        <dbReference type="SAM" id="Phobius"/>
    </source>
</evidence>
<reference evidence="4" key="1">
    <citation type="journal article" date="2023" name="Mol. Biol. Evol.">
        <title>Third-Generation Sequencing Reveals the Adaptive Role of the Epigenome in Three Deep-Sea Polychaetes.</title>
        <authorList>
            <person name="Perez M."/>
            <person name="Aroh O."/>
            <person name="Sun Y."/>
            <person name="Lan Y."/>
            <person name="Juniper S.K."/>
            <person name="Young C.R."/>
            <person name="Angers B."/>
            <person name="Qian P.Y."/>
        </authorList>
    </citation>
    <scope>NUCLEOTIDE SEQUENCE</scope>
    <source>
        <strain evidence="4">P08H-3</strain>
    </source>
</reference>
<dbReference type="AlphaFoldDB" id="A0AAD9NAL9"/>
<feature type="transmembrane region" description="Helical" evidence="1">
    <location>
        <begin position="275"/>
        <end position="294"/>
    </location>
</feature>
<dbReference type="Gene3D" id="2.60.40.10">
    <property type="entry name" value="Immunoglobulins"/>
    <property type="match status" value="1"/>
</dbReference>
<feature type="chain" id="PRO_5042280867" description="Immunoglobulin domain-containing protein" evidence="2">
    <location>
        <begin position="19"/>
        <end position="323"/>
    </location>
</feature>
<dbReference type="InterPro" id="IPR036179">
    <property type="entry name" value="Ig-like_dom_sf"/>
</dbReference>
<organism evidence="4 5">
    <name type="scientific">Paralvinella palmiformis</name>
    <dbReference type="NCBI Taxonomy" id="53620"/>
    <lineage>
        <taxon>Eukaryota</taxon>
        <taxon>Metazoa</taxon>
        <taxon>Spiralia</taxon>
        <taxon>Lophotrochozoa</taxon>
        <taxon>Annelida</taxon>
        <taxon>Polychaeta</taxon>
        <taxon>Sedentaria</taxon>
        <taxon>Canalipalpata</taxon>
        <taxon>Terebellida</taxon>
        <taxon>Terebelliformia</taxon>
        <taxon>Alvinellidae</taxon>
        <taxon>Paralvinella</taxon>
    </lineage>
</organism>
<dbReference type="Proteomes" id="UP001208570">
    <property type="component" value="Unassembled WGS sequence"/>
</dbReference>
<keyword evidence="2" id="KW-0732">Signal</keyword>
<sequence length="323" mass="37682">MSASIIYLTLILMRIVSAADELDHCSEVQENGCHDNTIHHDEAPSGNITSRTKRSLRSIFKIKIPHLSKDVYKNKLFHWDTHYIRLNEGDTLRLNCCVKMPPKPDEKNDLIWWHNDMSLNATGYRIQSRFPQLVITGMVQNDNGVYWTKRFDKAKSVTYSVTVFTSRPVIRSRAGKNVVFPCHNGPLAEVWGRLRLTWLHNGSVFSFTERPSSVDYRLVLYNVNMDANGRWQCVAMVSATLTSWITNEGVLHIIPKRPGWHDLVFMVERFVTYKIIAFTTVITLLYFLFKCIVFEGTKYGYRIMLYRASKRYKKKLRRTMPLY</sequence>
<keyword evidence="1" id="KW-0472">Membrane</keyword>
<dbReference type="SUPFAM" id="SSF48726">
    <property type="entry name" value="Immunoglobulin"/>
    <property type="match status" value="2"/>
</dbReference>
<proteinExistence type="predicted"/>
<evidence type="ECO:0000313" key="5">
    <source>
        <dbReference type="Proteomes" id="UP001208570"/>
    </source>
</evidence>
<keyword evidence="1" id="KW-0812">Transmembrane</keyword>
<evidence type="ECO:0000313" key="4">
    <source>
        <dbReference type="EMBL" id="KAK2163030.1"/>
    </source>
</evidence>
<evidence type="ECO:0000256" key="2">
    <source>
        <dbReference type="SAM" id="SignalP"/>
    </source>
</evidence>